<evidence type="ECO:0000313" key="1">
    <source>
        <dbReference type="EMBL" id="SHI44283.1"/>
    </source>
</evidence>
<protein>
    <submittedName>
        <fullName evidence="1">Uncharacterized protein</fullName>
    </submittedName>
</protein>
<accession>A0A1M6B724</accession>
<keyword evidence="2" id="KW-1185">Reference proteome</keyword>
<reference evidence="1 2" key="1">
    <citation type="submission" date="2016-11" db="EMBL/GenBank/DDBJ databases">
        <authorList>
            <person name="Jaros S."/>
            <person name="Januszkiewicz K."/>
            <person name="Wedrychowicz H."/>
        </authorList>
    </citation>
    <scope>NUCLEOTIDE SEQUENCE [LARGE SCALE GENOMIC DNA]</scope>
    <source>
        <strain evidence="1 2">DSM 19022</strain>
    </source>
</reference>
<sequence length="129" mass="15445">MEADTKLYGGTSRSIRPKSYESRLGRHPPLLGKSWPDRQAGWYRGIQSFVPIWDERFFIMPGKYKFLIYTFRKSISRKVTLIVKMLPKEAFLIYLKLQRKYWRYYNYFASNISQYLKLTSKGKLVNTII</sequence>
<evidence type="ECO:0000313" key="2">
    <source>
        <dbReference type="Proteomes" id="UP000184442"/>
    </source>
</evidence>
<dbReference type="AlphaFoldDB" id="A0A1M6B724"/>
<name>A0A1M6B724_9FIRM</name>
<proteinExistence type="predicted"/>
<dbReference type="Proteomes" id="UP000184442">
    <property type="component" value="Unassembled WGS sequence"/>
</dbReference>
<gene>
    <name evidence="1" type="ORF">SAMN02745176_00296</name>
</gene>
<dbReference type="STRING" id="1122184.SAMN02745176_00296"/>
<organism evidence="1 2">
    <name type="scientific">Lutispora thermophila DSM 19022</name>
    <dbReference type="NCBI Taxonomy" id="1122184"/>
    <lineage>
        <taxon>Bacteria</taxon>
        <taxon>Bacillati</taxon>
        <taxon>Bacillota</taxon>
        <taxon>Clostridia</taxon>
        <taxon>Lutisporales</taxon>
        <taxon>Lutisporaceae</taxon>
        <taxon>Lutispora</taxon>
    </lineage>
</organism>
<dbReference type="EMBL" id="FQZS01000003">
    <property type="protein sequence ID" value="SHI44283.1"/>
    <property type="molecule type" value="Genomic_DNA"/>
</dbReference>